<reference evidence="2" key="1">
    <citation type="submission" date="2022-10" db="EMBL/GenBank/DDBJ databases">
        <title>The complete genomes of actinobacterial strains from the NBC collection.</title>
        <authorList>
            <person name="Joergensen T.S."/>
            <person name="Alvarez Arevalo M."/>
            <person name="Sterndorff E.B."/>
            <person name="Faurdal D."/>
            <person name="Vuksanovic O."/>
            <person name="Mourched A.-S."/>
            <person name="Charusanti P."/>
            <person name="Shaw S."/>
            <person name="Blin K."/>
            <person name="Weber T."/>
        </authorList>
    </citation>
    <scope>NUCLEOTIDE SEQUENCE</scope>
    <source>
        <strain evidence="2">NBC_00283</strain>
    </source>
</reference>
<dbReference type="GeneID" id="91413369"/>
<evidence type="ECO:0000256" key="1">
    <source>
        <dbReference type="SAM" id="MobiDB-lite"/>
    </source>
</evidence>
<gene>
    <name evidence="2" type="ORF">OHU17_03115</name>
</gene>
<proteinExistence type="predicted"/>
<dbReference type="RefSeq" id="WP_037799033.1">
    <property type="nucleotide sequence ID" value="NZ_BMVE01000003.1"/>
</dbReference>
<accession>A0ABZ1RDR7</accession>
<sequence>MSTVVILSVVAVVVAALALAPPVAAPRAGTRATGRGRRRAEPGTGRHGRRRLRTVPQPRTGEYRRSAG</sequence>
<feature type="compositionally biased region" description="Low complexity" evidence="1">
    <location>
        <begin position="23"/>
        <end position="33"/>
    </location>
</feature>
<feature type="region of interest" description="Disordered" evidence="1">
    <location>
        <begin position="23"/>
        <end position="68"/>
    </location>
</feature>
<dbReference type="EMBL" id="CP108057">
    <property type="protein sequence ID" value="WUO44876.1"/>
    <property type="molecule type" value="Genomic_DNA"/>
</dbReference>
<dbReference type="Proteomes" id="UP001432075">
    <property type="component" value="Chromosome"/>
</dbReference>
<organism evidence="2 3">
    <name type="scientific">Streptomyces goshikiensis</name>
    <dbReference type="NCBI Taxonomy" id="1942"/>
    <lineage>
        <taxon>Bacteria</taxon>
        <taxon>Bacillati</taxon>
        <taxon>Actinomycetota</taxon>
        <taxon>Actinomycetes</taxon>
        <taxon>Kitasatosporales</taxon>
        <taxon>Streptomycetaceae</taxon>
        <taxon>Streptomyces</taxon>
    </lineage>
</organism>
<protein>
    <submittedName>
        <fullName evidence="2">Uncharacterized protein</fullName>
    </submittedName>
</protein>
<keyword evidence="3" id="KW-1185">Reference proteome</keyword>
<name>A0ABZ1RDR7_9ACTN</name>
<evidence type="ECO:0000313" key="3">
    <source>
        <dbReference type="Proteomes" id="UP001432075"/>
    </source>
</evidence>
<evidence type="ECO:0000313" key="2">
    <source>
        <dbReference type="EMBL" id="WUO44876.1"/>
    </source>
</evidence>